<sequence length="201" mass="22591">MIQMDTHRVFKFGRPEGVRFATSGARLRQQSSAGNVRCANVDNYTGSPGRLIEALCLPDCRSAVSNRDNMECDCELLPLPQSSLKLDFPPAVAPLPRFKPSLELRKQPSLYKRTVDPSIILRESTIFNASIRDPITENSIYSPRPELCPNIDLSKTAKPQKRNRLKRRNAAEEKSKDGPAVSEETKELLDAIRAKLRKTDK</sequence>
<gene>
    <name evidence="2" type="ORF">QSP1433_LOCUS14402</name>
</gene>
<accession>A0A7S2WQ38</accession>
<feature type="compositionally biased region" description="Basic and acidic residues" evidence="1">
    <location>
        <begin position="169"/>
        <end position="186"/>
    </location>
</feature>
<proteinExistence type="predicted"/>
<dbReference type="AlphaFoldDB" id="A0A7S2WQ38"/>
<evidence type="ECO:0000313" key="2">
    <source>
        <dbReference type="EMBL" id="CAD9700922.1"/>
    </source>
</evidence>
<name>A0A7S2WQ38_9STRA</name>
<organism evidence="2">
    <name type="scientific">Mucochytrium quahogii</name>
    <dbReference type="NCBI Taxonomy" id="96639"/>
    <lineage>
        <taxon>Eukaryota</taxon>
        <taxon>Sar</taxon>
        <taxon>Stramenopiles</taxon>
        <taxon>Bigyra</taxon>
        <taxon>Labyrinthulomycetes</taxon>
        <taxon>Thraustochytrida</taxon>
        <taxon>Thraustochytriidae</taxon>
        <taxon>Mucochytrium</taxon>
    </lineage>
</organism>
<reference evidence="2" key="1">
    <citation type="submission" date="2021-01" db="EMBL/GenBank/DDBJ databases">
        <authorList>
            <person name="Corre E."/>
            <person name="Pelletier E."/>
            <person name="Niang G."/>
            <person name="Scheremetjew M."/>
            <person name="Finn R."/>
            <person name="Kale V."/>
            <person name="Holt S."/>
            <person name="Cochrane G."/>
            <person name="Meng A."/>
            <person name="Brown T."/>
            <person name="Cohen L."/>
        </authorList>
    </citation>
    <scope>NUCLEOTIDE SEQUENCE</scope>
    <source>
        <strain evidence="2">NY070348D</strain>
    </source>
</reference>
<dbReference type="EMBL" id="HBHK01022789">
    <property type="protein sequence ID" value="CAD9700922.1"/>
    <property type="molecule type" value="Transcribed_RNA"/>
</dbReference>
<feature type="compositionally biased region" description="Basic residues" evidence="1">
    <location>
        <begin position="158"/>
        <end position="168"/>
    </location>
</feature>
<protein>
    <submittedName>
        <fullName evidence="2">Uncharacterized protein</fullName>
    </submittedName>
</protein>
<feature type="region of interest" description="Disordered" evidence="1">
    <location>
        <begin position="150"/>
        <end position="186"/>
    </location>
</feature>
<evidence type="ECO:0000256" key="1">
    <source>
        <dbReference type="SAM" id="MobiDB-lite"/>
    </source>
</evidence>